<evidence type="ECO:0000313" key="3">
    <source>
        <dbReference type="Proteomes" id="UP000324222"/>
    </source>
</evidence>
<keyword evidence="3" id="KW-1185">Reference proteome</keyword>
<dbReference type="EMBL" id="VSRR010039339">
    <property type="protein sequence ID" value="MPC74634.1"/>
    <property type="molecule type" value="Genomic_DNA"/>
</dbReference>
<accession>A0A5B7I1N4</accession>
<evidence type="ECO:0000313" key="2">
    <source>
        <dbReference type="EMBL" id="MPC74634.1"/>
    </source>
</evidence>
<proteinExistence type="predicted"/>
<keyword evidence="1" id="KW-0732">Signal</keyword>
<gene>
    <name evidence="2" type="ORF">E2C01_069002</name>
</gene>
<dbReference type="Proteomes" id="UP000324222">
    <property type="component" value="Unassembled WGS sequence"/>
</dbReference>
<name>A0A5B7I1N4_PORTR</name>
<evidence type="ECO:0000256" key="1">
    <source>
        <dbReference type="SAM" id="SignalP"/>
    </source>
</evidence>
<feature type="chain" id="PRO_5022990760" description="Secreted protein" evidence="1">
    <location>
        <begin position="19"/>
        <end position="89"/>
    </location>
</feature>
<reference evidence="2 3" key="1">
    <citation type="submission" date="2019-05" db="EMBL/GenBank/DDBJ databases">
        <title>Another draft genome of Portunus trituberculatus and its Hox gene families provides insights of decapod evolution.</title>
        <authorList>
            <person name="Jeong J.-H."/>
            <person name="Song I."/>
            <person name="Kim S."/>
            <person name="Choi T."/>
            <person name="Kim D."/>
            <person name="Ryu S."/>
            <person name="Kim W."/>
        </authorList>
    </citation>
    <scope>NUCLEOTIDE SEQUENCE [LARGE SCALE GENOMIC DNA]</scope>
    <source>
        <tissue evidence="2">Muscle</tissue>
    </source>
</reference>
<sequence>MKASIGQLSTVLLPLASSSTFSGFVDGRASVCPPPRLVPGVAGPRSPPGSDSWVVAAGSSGASLGVSPLPGLVPGVSGGQAPSVPSPAP</sequence>
<feature type="signal peptide" evidence="1">
    <location>
        <begin position="1"/>
        <end position="18"/>
    </location>
</feature>
<dbReference type="AlphaFoldDB" id="A0A5B7I1N4"/>
<protein>
    <recommendedName>
        <fullName evidence="4">Secreted protein</fullName>
    </recommendedName>
</protein>
<evidence type="ECO:0008006" key="4">
    <source>
        <dbReference type="Google" id="ProtNLM"/>
    </source>
</evidence>
<organism evidence="2 3">
    <name type="scientific">Portunus trituberculatus</name>
    <name type="common">Swimming crab</name>
    <name type="synonym">Neptunus trituberculatus</name>
    <dbReference type="NCBI Taxonomy" id="210409"/>
    <lineage>
        <taxon>Eukaryota</taxon>
        <taxon>Metazoa</taxon>
        <taxon>Ecdysozoa</taxon>
        <taxon>Arthropoda</taxon>
        <taxon>Crustacea</taxon>
        <taxon>Multicrustacea</taxon>
        <taxon>Malacostraca</taxon>
        <taxon>Eumalacostraca</taxon>
        <taxon>Eucarida</taxon>
        <taxon>Decapoda</taxon>
        <taxon>Pleocyemata</taxon>
        <taxon>Brachyura</taxon>
        <taxon>Eubrachyura</taxon>
        <taxon>Portunoidea</taxon>
        <taxon>Portunidae</taxon>
        <taxon>Portuninae</taxon>
        <taxon>Portunus</taxon>
    </lineage>
</organism>
<comment type="caution">
    <text evidence="2">The sequence shown here is derived from an EMBL/GenBank/DDBJ whole genome shotgun (WGS) entry which is preliminary data.</text>
</comment>